<organism evidence="3 4">
    <name type="scientific">Pseudomonas putida</name>
    <name type="common">Arthrobacter siderocapsulatus</name>
    <dbReference type="NCBI Taxonomy" id="303"/>
    <lineage>
        <taxon>Bacteria</taxon>
        <taxon>Pseudomonadati</taxon>
        <taxon>Pseudomonadota</taxon>
        <taxon>Gammaproteobacteria</taxon>
        <taxon>Pseudomonadales</taxon>
        <taxon>Pseudomonadaceae</taxon>
        <taxon>Pseudomonas</taxon>
    </lineage>
</organism>
<dbReference type="GO" id="GO:0016791">
    <property type="term" value="F:phosphatase activity"/>
    <property type="evidence" value="ECO:0007669"/>
    <property type="project" value="TreeGrafter"/>
</dbReference>
<evidence type="ECO:0000313" key="4">
    <source>
        <dbReference type="Proteomes" id="UP000050437"/>
    </source>
</evidence>
<protein>
    <submittedName>
        <fullName evidence="3">Alpha-ribazole phosphatase</fullName>
    </submittedName>
</protein>
<feature type="active site" description="Proton donor/acceptor" evidence="1">
    <location>
        <position position="76"/>
    </location>
</feature>
<dbReference type="GO" id="GO:0005737">
    <property type="term" value="C:cytoplasm"/>
    <property type="evidence" value="ECO:0007669"/>
    <property type="project" value="TreeGrafter"/>
</dbReference>
<sequence length="188" mass="20743">MILDLLRHGETEQGGLRGSLDDALIDKGWAQMREAVAEAGPWEVLVSSPLQRCARFAEELGERLNLPVQREAALQELHFGDWEGRSAAQIMEDQADALGRFWADPYAFTPPNGEPVEAFAERVLAAVERLGRQHAGKRVLLVTHGGVMRLLLARARGLPRAQLLQVEVGHAALMRLVPGDDGQWVEGR</sequence>
<accession>A0A0P7D5C0</accession>
<dbReference type="InterPro" id="IPR013078">
    <property type="entry name" value="His_Pase_superF_clade-1"/>
</dbReference>
<evidence type="ECO:0000256" key="1">
    <source>
        <dbReference type="PIRSR" id="PIRSR613078-1"/>
    </source>
</evidence>
<proteinExistence type="predicted"/>
<dbReference type="PANTHER" id="PTHR48100">
    <property type="entry name" value="BROAD-SPECIFICITY PHOSPHATASE YOR283W-RELATED"/>
    <property type="match status" value="1"/>
</dbReference>
<dbReference type="Pfam" id="PF00300">
    <property type="entry name" value="His_Phos_1"/>
    <property type="match status" value="1"/>
</dbReference>
<dbReference type="InterPro" id="IPR029033">
    <property type="entry name" value="His_PPase_superfam"/>
</dbReference>
<evidence type="ECO:0000256" key="2">
    <source>
        <dbReference type="PIRSR" id="PIRSR613078-2"/>
    </source>
</evidence>
<name>A0A0P7D5C0_PSEPU</name>
<dbReference type="SMART" id="SM00855">
    <property type="entry name" value="PGAM"/>
    <property type="match status" value="1"/>
</dbReference>
<reference evidence="3 4" key="1">
    <citation type="submission" date="2015-10" db="EMBL/GenBank/DDBJ databases">
        <title>Pseudomonas putida clinical strains.</title>
        <authorList>
            <person name="Molina L."/>
            <person name="Udaondo Z."/>
        </authorList>
    </citation>
    <scope>NUCLEOTIDE SEQUENCE [LARGE SCALE GENOMIC DNA]</scope>
    <source>
        <strain evidence="3 4">HB13667</strain>
    </source>
</reference>
<dbReference type="Gene3D" id="3.40.50.1240">
    <property type="entry name" value="Phosphoglycerate mutase-like"/>
    <property type="match status" value="1"/>
</dbReference>
<feature type="active site" description="Tele-phosphohistidine intermediate" evidence="1">
    <location>
        <position position="8"/>
    </location>
</feature>
<comment type="caution">
    <text evidence="3">The sequence shown here is derived from an EMBL/GenBank/DDBJ whole genome shotgun (WGS) entry which is preliminary data.</text>
</comment>
<feature type="binding site" evidence="2">
    <location>
        <position position="52"/>
    </location>
    <ligand>
        <name>substrate</name>
    </ligand>
</feature>
<gene>
    <name evidence="3" type="ORF">HB13667_13410</name>
</gene>
<dbReference type="SUPFAM" id="SSF53254">
    <property type="entry name" value="Phosphoglycerate mutase-like"/>
    <property type="match status" value="1"/>
</dbReference>
<dbReference type="AlphaFoldDB" id="A0A0P7D5C0"/>
<dbReference type="EMBL" id="LKKS01000080">
    <property type="protein sequence ID" value="KPM64533.1"/>
    <property type="molecule type" value="Genomic_DNA"/>
</dbReference>
<dbReference type="PANTHER" id="PTHR48100:SF1">
    <property type="entry name" value="HISTIDINE PHOSPHATASE FAMILY PROTEIN-RELATED"/>
    <property type="match status" value="1"/>
</dbReference>
<dbReference type="CDD" id="cd07067">
    <property type="entry name" value="HP_PGM_like"/>
    <property type="match status" value="1"/>
</dbReference>
<dbReference type="RefSeq" id="WP_054572792.1">
    <property type="nucleotide sequence ID" value="NZ_LKKS01000080.1"/>
</dbReference>
<evidence type="ECO:0000313" key="3">
    <source>
        <dbReference type="EMBL" id="KPM64533.1"/>
    </source>
</evidence>
<dbReference type="InterPro" id="IPR050275">
    <property type="entry name" value="PGM_Phosphatase"/>
</dbReference>
<dbReference type="Proteomes" id="UP000050437">
    <property type="component" value="Unassembled WGS sequence"/>
</dbReference>